<name>C7BVD9_9CAUD</name>
<dbReference type="OrthoDB" id="28470at10239"/>
<organism evidence="1 2">
    <name type="scientific">Synechococcus phage S-RSM4</name>
    <dbReference type="NCBI Taxonomy" id="555387"/>
    <lineage>
        <taxon>Viruses</taxon>
        <taxon>Duplodnaviria</taxon>
        <taxon>Heunggongvirae</taxon>
        <taxon>Uroviricota</taxon>
        <taxon>Caudoviricetes</taxon>
        <taxon>Pantevenvirales</taxon>
        <taxon>Kyanoviridae</taxon>
        <taxon>Gibbetvirus</taxon>
        <taxon>Gibbetvirus rsm4</taxon>
    </lineage>
</organism>
<dbReference type="GeneID" id="8303378"/>
<reference evidence="1 2" key="1">
    <citation type="journal article" date="2009" name="Environ. Microbiol.">
        <title>Comparative genomics of marine cyanomyoviruses reveals the widespread occurrence of Synechococcus host genes localized to a hyperplastic region: implications for mechanisms of cyanophage evolution.</title>
        <authorList>
            <person name="Millard A.D."/>
            <person name="Zwirglmaier K."/>
            <person name="Downey M.J."/>
            <person name="Mann N.H."/>
            <person name="Scanlan D.J."/>
        </authorList>
    </citation>
    <scope>NUCLEOTIDE SEQUENCE</scope>
</reference>
<dbReference type="EMBL" id="FM207411">
    <property type="protein sequence ID" value="CAR63368.1"/>
    <property type="molecule type" value="Genomic_DNA"/>
</dbReference>
<keyword evidence="2" id="KW-1185">Reference proteome</keyword>
<accession>C7BVD9</accession>
<gene>
    <name evidence="1" type="ORF">SRSM4_171</name>
</gene>
<dbReference type="KEGG" id="vg:8303378"/>
<dbReference type="RefSeq" id="YP_003097405.1">
    <property type="nucleotide sequence ID" value="NC_013085.1"/>
</dbReference>
<protein>
    <submittedName>
        <fullName evidence="1">Uncharacterized protein</fullName>
    </submittedName>
</protein>
<evidence type="ECO:0000313" key="2">
    <source>
        <dbReference type="Proteomes" id="UP000001515"/>
    </source>
</evidence>
<sequence length="53" mass="6174">MYTVITWDEQHKCTRYHSVVDAIDYDDAEQVVKDLHPEQKVLGTTHSNANENQ</sequence>
<evidence type="ECO:0000313" key="1">
    <source>
        <dbReference type="EMBL" id="CAR63368.1"/>
    </source>
</evidence>
<dbReference type="Proteomes" id="UP000001515">
    <property type="component" value="Segment"/>
</dbReference>
<proteinExistence type="predicted"/>